<sequence>MSREFTGSFCHPWHLGPANPWRNDGSAEFLHNHLKQPPSSSRQGMPGPSRQGRQQDLAAAFATLGEYLPEIDALNSPLPHHQEKVG</sequence>
<evidence type="ECO:0000256" key="1">
    <source>
        <dbReference type="SAM" id="MobiDB-lite"/>
    </source>
</evidence>
<dbReference type="AlphaFoldDB" id="A0A450VEH8"/>
<gene>
    <name evidence="2" type="ORF">BECKLFY1418A_GA0070994_12622</name>
</gene>
<accession>A0A450VEH8</accession>
<feature type="region of interest" description="Disordered" evidence="1">
    <location>
        <begin position="1"/>
        <end position="55"/>
    </location>
</feature>
<name>A0A450VEH8_9GAMM</name>
<evidence type="ECO:0000313" key="2">
    <source>
        <dbReference type="EMBL" id="VFK03219.1"/>
    </source>
</evidence>
<dbReference type="EMBL" id="CAADFH010000262">
    <property type="protein sequence ID" value="VFK03219.1"/>
    <property type="molecule type" value="Genomic_DNA"/>
</dbReference>
<proteinExistence type="predicted"/>
<organism evidence="2">
    <name type="scientific">Candidatus Kentrum sp. LFY</name>
    <dbReference type="NCBI Taxonomy" id="2126342"/>
    <lineage>
        <taxon>Bacteria</taxon>
        <taxon>Pseudomonadati</taxon>
        <taxon>Pseudomonadota</taxon>
        <taxon>Gammaproteobacteria</taxon>
        <taxon>Candidatus Kentrum</taxon>
    </lineage>
</organism>
<reference evidence="2" key="1">
    <citation type="submission" date="2019-02" db="EMBL/GenBank/DDBJ databases">
        <authorList>
            <person name="Gruber-Vodicka R. H."/>
            <person name="Seah K. B. B."/>
        </authorList>
    </citation>
    <scope>NUCLEOTIDE SEQUENCE</scope>
    <source>
        <strain evidence="2">BECK_M6</strain>
    </source>
</reference>
<protein>
    <submittedName>
        <fullName evidence="2">Uncharacterized protein</fullName>
    </submittedName>
</protein>